<dbReference type="PANTHER" id="PTHR43540">
    <property type="entry name" value="PEROXYUREIDOACRYLATE/UREIDOACRYLATE AMIDOHYDROLASE-RELATED"/>
    <property type="match status" value="1"/>
</dbReference>
<evidence type="ECO:0000313" key="5">
    <source>
        <dbReference type="Proteomes" id="UP000481872"/>
    </source>
</evidence>
<dbReference type="RefSeq" id="WP_061994947.1">
    <property type="nucleotide sequence ID" value="NZ_JAAGPU010000001.1"/>
</dbReference>
<keyword evidence="5" id="KW-1185">Reference proteome</keyword>
<dbReference type="InterPro" id="IPR036380">
    <property type="entry name" value="Isochorismatase-like_sf"/>
</dbReference>
<comment type="caution">
    <text evidence="4">The sequence shown here is derived from an EMBL/GenBank/DDBJ whole genome shotgun (WGS) entry which is preliminary data.</text>
</comment>
<dbReference type="Proteomes" id="UP000481872">
    <property type="component" value="Unassembled WGS sequence"/>
</dbReference>
<protein>
    <submittedName>
        <fullName evidence="4">Isochorismatase family protein</fullName>
    </submittedName>
</protein>
<keyword evidence="2" id="KW-0378">Hydrolase</keyword>
<dbReference type="Pfam" id="PF00857">
    <property type="entry name" value="Isochorismatase"/>
    <property type="match status" value="1"/>
</dbReference>
<comment type="similarity">
    <text evidence="1">Belongs to the isochorismatase family.</text>
</comment>
<dbReference type="Gene3D" id="3.40.50.850">
    <property type="entry name" value="Isochorismatase-like"/>
    <property type="match status" value="1"/>
</dbReference>
<dbReference type="EMBL" id="JAAGPU010000001">
    <property type="protein sequence ID" value="NEU03448.1"/>
    <property type="molecule type" value="Genomic_DNA"/>
</dbReference>
<dbReference type="PANTHER" id="PTHR43540:SF6">
    <property type="entry name" value="ISOCHORISMATASE-LIKE DOMAIN-CONTAINING PROTEIN"/>
    <property type="match status" value="1"/>
</dbReference>
<dbReference type="InterPro" id="IPR000868">
    <property type="entry name" value="Isochorismatase-like_dom"/>
</dbReference>
<organism evidence="4 5">
    <name type="scientific">Clostridium senegalense</name>
    <dbReference type="NCBI Taxonomy" id="1465809"/>
    <lineage>
        <taxon>Bacteria</taxon>
        <taxon>Bacillati</taxon>
        <taxon>Bacillota</taxon>
        <taxon>Clostridia</taxon>
        <taxon>Eubacteriales</taxon>
        <taxon>Clostridiaceae</taxon>
        <taxon>Clostridium</taxon>
    </lineage>
</organism>
<dbReference type="SUPFAM" id="SSF52499">
    <property type="entry name" value="Isochorismatase-like hydrolases"/>
    <property type="match status" value="1"/>
</dbReference>
<dbReference type="GO" id="GO:0016787">
    <property type="term" value="F:hydrolase activity"/>
    <property type="evidence" value="ECO:0007669"/>
    <property type="project" value="UniProtKB-KW"/>
</dbReference>
<reference evidence="4 5" key="1">
    <citation type="submission" date="2020-02" db="EMBL/GenBank/DDBJ databases">
        <title>Genome assembly of a novel Clostridium senegalense strain.</title>
        <authorList>
            <person name="Gupta T.B."/>
            <person name="Jauregui R."/>
            <person name="Maclean P."/>
            <person name="Nawarathana A."/>
            <person name="Brightwell G."/>
        </authorList>
    </citation>
    <scope>NUCLEOTIDE SEQUENCE [LARGE SCALE GENOMIC DNA]</scope>
    <source>
        <strain evidence="4 5">AGRFS4</strain>
    </source>
</reference>
<proteinExistence type="inferred from homology"/>
<gene>
    <name evidence="4" type="ORF">G3M99_01000</name>
</gene>
<dbReference type="AlphaFoldDB" id="A0A6M0GZU0"/>
<sequence length="177" mass="20346">MKALIVVDMQKHILSQKNFKEEKEKIREIINICKAKGDKIIFTKHVEKSDESPFNPNCDRGNIHEEFIDYCDELVIKTTPSAFFKTNLEEILKANNINEVIIVGFNTEFCCMFTAIAAFDRGYKVTFIEDATGTVNSSETYDMEDLDIKDLVGSVLNWSGQIEVLYLNEFLELENIK</sequence>
<evidence type="ECO:0000313" key="4">
    <source>
        <dbReference type="EMBL" id="NEU03448.1"/>
    </source>
</evidence>
<name>A0A6M0GZU0_9CLOT</name>
<evidence type="ECO:0000256" key="1">
    <source>
        <dbReference type="ARBA" id="ARBA00006336"/>
    </source>
</evidence>
<dbReference type="InterPro" id="IPR050272">
    <property type="entry name" value="Isochorismatase-like_hydrls"/>
</dbReference>
<evidence type="ECO:0000259" key="3">
    <source>
        <dbReference type="Pfam" id="PF00857"/>
    </source>
</evidence>
<evidence type="ECO:0000256" key="2">
    <source>
        <dbReference type="ARBA" id="ARBA00022801"/>
    </source>
</evidence>
<feature type="domain" description="Isochorismatase-like" evidence="3">
    <location>
        <begin position="3"/>
        <end position="142"/>
    </location>
</feature>
<accession>A0A6M0GZU0</accession>